<comment type="caution">
    <text evidence="2">The sequence shown here is derived from an EMBL/GenBank/DDBJ whole genome shotgun (WGS) entry which is preliminary data.</text>
</comment>
<evidence type="ECO:0000256" key="1">
    <source>
        <dbReference type="SAM" id="MobiDB-lite"/>
    </source>
</evidence>
<sequence length="67" mass="7203">MATMKEKINKPPPANLLESPGAQPPVRGSKRPVAPVKGIHRFDPMLTISKCPGDGNVKKGKSWNGEI</sequence>
<name>A0A4Z1HJF6_9HELO</name>
<evidence type="ECO:0000313" key="3">
    <source>
        <dbReference type="Proteomes" id="UP000297452"/>
    </source>
</evidence>
<protein>
    <submittedName>
        <fullName evidence="2">Uncharacterized protein</fullName>
    </submittedName>
</protein>
<feature type="region of interest" description="Disordered" evidence="1">
    <location>
        <begin position="1"/>
        <end position="36"/>
    </location>
</feature>
<proteinExistence type="predicted"/>
<dbReference type="EMBL" id="PQXJ01000689">
    <property type="protein sequence ID" value="TGO45173.1"/>
    <property type="molecule type" value="Genomic_DNA"/>
</dbReference>
<organism evidence="2 3">
    <name type="scientific">Botryotinia narcissicola</name>
    <dbReference type="NCBI Taxonomy" id="278944"/>
    <lineage>
        <taxon>Eukaryota</taxon>
        <taxon>Fungi</taxon>
        <taxon>Dikarya</taxon>
        <taxon>Ascomycota</taxon>
        <taxon>Pezizomycotina</taxon>
        <taxon>Leotiomycetes</taxon>
        <taxon>Helotiales</taxon>
        <taxon>Sclerotiniaceae</taxon>
        <taxon>Botryotinia</taxon>
    </lineage>
</organism>
<accession>A0A4Z1HJF6</accession>
<gene>
    <name evidence="2" type="ORF">BOTNAR_0692g00030</name>
</gene>
<dbReference type="Proteomes" id="UP000297452">
    <property type="component" value="Unassembled WGS sequence"/>
</dbReference>
<reference evidence="2 3" key="1">
    <citation type="submission" date="2017-12" db="EMBL/GenBank/DDBJ databases">
        <title>Comparative genomics of Botrytis spp.</title>
        <authorList>
            <person name="Valero-Jimenez C.A."/>
            <person name="Tapia P."/>
            <person name="Veloso J."/>
            <person name="Silva-Moreno E."/>
            <person name="Staats M."/>
            <person name="Valdes J.H."/>
            <person name="Van Kan J.A.L."/>
        </authorList>
    </citation>
    <scope>NUCLEOTIDE SEQUENCE [LARGE SCALE GENOMIC DNA]</scope>
    <source>
        <strain evidence="2 3">MUCL2120</strain>
    </source>
</reference>
<evidence type="ECO:0000313" key="2">
    <source>
        <dbReference type="EMBL" id="TGO45173.1"/>
    </source>
</evidence>
<keyword evidence="3" id="KW-1185">Reference proteome</keyword>
<dbReference type="AlphaFoldDB" id="A0A4Z1HJF6"/>